<dbReference type="PROSITE" id="PS50893">
    <property type="entry name" value="ABC_TRANSPORTER_2"/>
    <property type="match status" value="1"/>
</dbReference>
<evidence type="ECO:0000256" key="8">
    <source>
        <dbReference type="ARBA" id="ARBA00022967"/>
    </source>
</evidence>
<evidence type="ECO:0000256" key="4">
    <source>
        <dbReference type="ARBA" id="ARBA00022475"/>
    </source>
</evidence>
<evidence type="ECO:0000256" key="7">
    <source>
        <dbReference type="ARBA" id="ARBA00022840"/>
    </source>
</evidence>
<comment type="similarity">
    <text evidence="2">Belongs to the ABC transporter superfamily.</text>
</comment>
<dbReference type="EMBL" id="CADCWN010000194">
    <property type="protein sequence ID" value="CAA9575538.1"/>
    <property type="molecule type" value="Genomic_DNA"/>
</dbReference>
<reference evidence="11" key="1">
    <citation type="submission" date="2020-02" db="EMBL/GenBank/DDBJ databases">
        <authorList>
            <person name="Meier V. D."/>
        </authorList>
    </citation>
    <scope>NUCLEOTIDE SEQUENCE</scope>
    <source>
        <strain evidence="11">AVDCRST_MAG18</strain>
    </source>
</reference>
<evidence type="ECO:0000256" key="9">
    <source>
        <dbReference type="ARBA" id="ARBA00023136"/>
    </source>
</evidence>
<organism evidence="11">
    <name type="scientific">uncultured Thermomicrobiales bacterium</name>
    <dbReference type="NCBI Taxonomy" id="1645740"/>
    <lineage>
        <taxon>Bacteria</taxon>
        <taxon>Pseudomonadati</taxon>
        <taxon>Thermomicrobiota</taxon>
        <taxon>Thermomicrobia</taxon>
        <taxon>Thermomicrobiales</taxon>
        <taxon>environmental samples</taxon>
    </lineage>
</organism>
<dbReference type="GO" id="GO:0005886">
    <property type="term" value="C:plasma membrane"/>
    <property type="evidence" value="ECO:0007669"/>
    <property type="project" value="UniProtKB-SubCell"/>
</dbReference>
<name>A0A6J4VCN1_9BACT</name>
<keyword evidence="7 11" id="KW-0067">ATP-binding</keyword>
<keyword evidence="8" id="KW-1278">Translocase</keyword>
<evidence type="ECO:0000256" key="2">
    <source>
        <dbReference type="ARBA" id="ARBA00005417"/>
    </source>
</evidence>
<keyword evidence="6" id="KW-0547">Nucleotide-binding</keyword>
<dbReference type="Pfam" id="PF00005">
    <property type="entry name" value="ABC_tran"/>
    <property type="match status" value="1"/>
</dbReference>
<sequence>MVERDLVLGATRAGGAGGTGTLPVDDMLLEIKGLKTHFFLDEGVVKAVDGVDLSIRRGRTLCIVGESGCGKSITARSILQIVSPPGRVVEGEILFHRRRAGEGQAGQAGETIDLAALHPRGAPIRAIRGKDIAMIFQEPMTSLGPVHTIGNQIIEGIRLHLPVTKDEARARAIEVLRRVGIPRPEQRIDSYPFQLSGGMRQRAMIAMALACEPVLLIADEPTTALDVTTQAQILDLTRELQRDMGMAIMLITHDLGVVAEVADDVAVMYLGTVAEQGNVDAIFHAPKHPYTQALLRSIPKLGTVKGEQLATIRGIVPDPYNRPVGCPYHTRCDAFMPGKCDRIIPPPVAVDGQVVRCLLYGGEDGAAE</sequence>
<dbReference type="CDD" id="cd03257">
    <property type="entry name" value="ABC_NikE_OppD_transporters"/>
    <property type="match status" value="1"/>
</dbReference>
<comment type="subcellular location">
    <subcellularLocation>
        <location evidence="1">Cell inner membrane</location>
        <topology evidence="1">Peripheral membrane protein</topology>
    </subcellularLocation>
</comment>
<dbReference type="PANTHER" id="PTHR43297">
    <property type="entry name" value="OLIGOPEPTIDE TRANSPORT ATP-BINDING PROTEIN APPD"/>
    <property type="match status" value="1"/>
</dbReference>
<keyword evidence="9" id="KW-0472">Membrane</keyword>
<dbReference type="InterPro" id="IPR050388">
    <property type="entry name" value="ABC_Ni/Peptide_Import"/>
</dbReference>
<keyword evidence="3" id="KW-0813">Transport</keyword>
<evidence type="ECO:0000256" key="1">
    <source>
        <dbReference type="ARBA" id="ARBA00004417"/>
    </source>
</evidence>
<dbReference type="Pfam" id="PF08352">
    <property type="entry name" value="oligo_HPY"/>
    <property type="match status" value="1"/>
</dbReference>
<keyword evidence="4" id="KW-1003">Cell membrane</keyword>
<gene>
    <name evidence="11" type="ORF">AVDCRST_MAG18-2499</name>
</gene>
<evidence type="ECO:0000256" key="6">
    <source>
        <dbReference type="ARBA" id="ARBA00022741"/>
    </source>
</evidence>
<dbReference type="FunFam" id="3.40.50.300:FF:000016">
    <property type="entry name" value="Oligopeptide ABC transporter ATP-binding component"/>
    <property type="match status" value="1"/>
</dbReference>
<protein>
    <submittedName>
        <fullName evidence="11">ABC transporter, ATP-binding protein (Cluster 5, nickel/peptides/opines) / ABC transporter, ATP-binding protein (Cluster 5, nickel/peptides/opines)</fullName>
    </submittedName>
</protein>
<evidence type="ECO:0000256" key="5">
    <source>
        <dbReference type="ARBA" id="ARBA00022519"/>
    </source>
</evidence>
<dbReference type="InterPro" id="IPR017871">
    <property type="entry name" value="ABC_transporter-like_CS"/>
</dbReference>
<dbReference type="InterPro" id="IPR013563">
    <property type="entry name" value="Oligopep_ABC_C"/>
</dbReference>
<keyword evidence="5" id="KW-0997">Cell inner membrane</keyword>
<dbReference type="PROSITE" id="PS00211">
    <property type="entry name" value="ABC_TRANSPORTER_1"/>
    <property type="match status" value="1"/>
</dbReference>
<dbReference type="SUPFAM" id="SSF52540">
    <property type="entry name" value="P-loop containing nucleoside triphosphate hydrolases"/>
    <property type="match status" value="1"/>
</dbReference>
<dbReference type="PANTHER" id="PTHR43297:SF14">
    <property type="entry name" value="ATPASE AAA-TYPE CORE DOMAIN-CONTAINING PROTEIN"/>
    <property type="match status" value="1"/>
</dbReference>
<dbReference type="GO" id="GO:0016887">
    <property type="term" value="F:ATP hydrolysis activity"/>
    <property type="evidence" value="ECO:0007669"/>
    <property type="project" value="InterPro"/>
</dbReference>
<evidence type="ECO:0000256" key="3">
    <source>
        <dbReference type="ARBA" id="ARBA00022448"/>
    </source>
</evidence>
<accession>A0A6J4VCN1</accession>
<evidence type="ECO:0000313" key="11">
    <source>
        <dbReference type="EMBL" id="CAA9575538.1"/>
    </source>
</evidence>
<dbReference type="AlphaFoldDB" id="A0A6J4VCN1"/>
<dbReference type="Gene3D" id="3.40.50.300">
    <property type="entry name" value="P-loop containing nucleotide triphosphate hydrolases"/>
    <property type="match status" value="1"/>
</dbReference>
<proteinExistence type="inferred from homology"/>
<evidence type="ECO:0000259" key="10">
    <source>
        <dbReference type="PROSITE" id="PS50893"/>
    </source>
</evidence>
<dbReference type="InterPro" id="IPR003439">
    <property type="entry name" value="ABC_transporter-like_ATP-bd"/>
</dbReference>
<dbReference type="GO" id="GO:0005524">
    <property type="term" value="F:ATP binding"/>
    <property type="evidence" value="ECO:0007669"/>
    <property type="project" value="UniProtKB-KW"/>
</dbReference>
<feature type="domain" description="ABC transporter" evidence="10">
    <location>
        <begin position="29"/>
        <end position="295"/>
    </location>
</feature>
<dbReference type="GO" id="GO:0015833">
    <property type="term" value="P:peptide transport"/>
    <property type="evidence" value="ECO:0007669"/>
    <property type="project" value="InterPro"/>
</dbReference>
<dbReference type="SMART" id="SM00382">
    <property type="entry name" value="AAA"/>
    <property type="match status" value="1"/>
</dbReference>
<dbReference type="InterPro" id="IPR003593">
    <property type="entry name" value="AAA+_ATPase"/>
</dbReference>
<dbReference type="NCBIfam" id="TIGR01727">
    <property type="entry name" value="oligo_HPY"/>
    <property type="match status" value="1"/>
</dbReference>
<dbReference type="InterPro" id="IPR027417">
    <property type="entry name" value="P-loop_NTPase"/>
</dbReference>